<reference evidence="1" key="1">
    <citation type="submission" date="2019-12" db="EMBL/GenBank/DDBJ databases">
        <title>Genome sequencing and annotation of Brassica cretica.</title>
        <authorList>
            <person name="Studholme D.J."/>
            <person name="Sarris P.F."/>
        </authorList>
    </citation>
    <scope>NUCLEOTIDE SEQUENCE</scope>
    <source>
        <strain evidence="1">PFS-102/07</strain>
        <tissue evidence="1">Leaf</tissue>
    </source>
</reference>
<keyword evidence="3" id="KW-1185">Reference proteome</keyword>
<gene>
    <name evidence="2" type="ORF">DY000_02007886</name>
    <name evidence="1" type="ORF">F2Q70_00012096</name>
</gene>
<proteinExistence type="predicted"/>
<evidence type="ECO:0000313" key="2">
    <source>
        <dbReference type="EMBL" id="KAF3542788.1"/>
    </source>
</evidence>
<evidence type="ECO:0000313" key="3">
    <source>
        <dbReference type="Proteomes" id="UP000266723"/>
    </source>
</evidence>
<dbReference type="Proteomes" id="UP000266723">
    <property type="component" value="Unassembled WGS sequence"/>
</dbReference>
<dbReference type="EMBL" id="QGKY02000089">
    <property type="protein sequence ID" value="KAF2612171.1"/>
    <property type="molecule type" value="Genomic_DNA"/>
</dbReference>
<reference evidence="2" key="2">
    <citation type="submission" date="2019-12" db="EMBL/GenBank/DDBJ databases">
        <authorList>
            <person name="Studholme D.J."/>
            <person name="Sarris P."/>
        </authorList>
    </citation>
    <scope>NUCLEOTIDE SEQUENCE</scope>
    <source>
        <strain evidence="2">PFS-1207/04</strain>
        <tissue evidence="2">Leaf</tissue>
    </source>
</reference>
<dbReference type="AlphaFoldDB" id="A0A8S9J9F0"/>
<evidence type="ECO:0000313" key="1">
    <source>
        <dbReference type="EMBL" id="KAF2612171.1"/>
    </source>
</evidence>
<name>A0A8S9J9F0_BRACR</name>
<protein>
    <submittedName>
        <fullName evidence="1">Uncharacterized protein</fullName>
    </submittedName>
</protein>
<organism evidence="1">
    <name type="scientific">Brassica cretica</name>
    <name type="common">Mustard</name>
    <dbReference type="NCBI Taxonomy" id="69181"/>
    <lineage>
        <taxon>Eukaryota</taxon>
        <taxon>Viridiplantae</taxon>
        <taxon>Streptophyta</taxon>
        <taxon>Embryophyta</taxon>
        <taxon>Tracheophyta</taxon>
        <taxon>Spermatophyta</taxon>
        <taxon>Magnoliopsida</taxon>
        <taxon>eudicotyledons</taxon>
        <taxon>Gunneridae</taxon>
        <taxon>Pentapetalae</taxon>
        <taxon>rosids</taxon>
        <taxon>malvids</taxon>
        <taxon>Brassicales</taxon>
        <taxon>Brassicaceae</taxon>
        <taxon>Brassiceae</taxon>
        <taxon>Brassica</taxon>
    </lineage>
</organism>
<accession>A0A8S9J9F0</accession>
<comment type="caution">
    <text evidence="1">The sequence shown here is derived from an EMBL/GenBank/DDBJ whole genome shotgun (WGS) entry which is preliminary data.</text>
</comment>
<reference evidence="2 3" key="3">
    <citation type="journal article" date="2020" name="BMC Genomics">
        <title>Intraspecific diversification of the crop wild relative Brassica cretica Lam. using demographic model selection.</title>
        <authorList>
            <person name="Kioukis A."/>
            <person name="Michalopoulou V.A."/>
            <person name="Briers L."/>
            <person name="Pirintsos S."/>
            <person name="Studholme D.J."/>
            <person name="Pavlidis P."/>
            <person name="Sarris P.F."/>
        </authorList>
    </citation>
    <scope>NUCLEOTIDE SEQUENCE [LARGE SCALE GENOMIC DNA]</scope>
    <source>
        <strain evidence="3">cv. PFS-1207/04</strain>
        <strain evidence="2">PFS-1207/04</strain>
    </source>
</reference>
<sequence length="102" mass="12020">MEENVISIGSFFIPHREDMKLCLSSLSLQFYAFKSNFDFTFSKPNQAMLLYEIERVVCVCKSRVARDEEDDGMGFILASPREEYYILSFSFWETITWSKEKT</sequence>
<dbReference type="EMBL" id="QGKV02000832">
    <property type="protein sequence ID" value="KAF3542788.1"/>
    <property type="molecule type" value="Genomic_DNA"/>
</dbReference>